<keyword evidence="7 9" id="KW-1133">Transmembrane helix</keyword>
<sequence length="358" mass="38532">MKNLNIKKNLMTAISYLIPFVCCSGMLMVIGNISGGQGIKDFNGSMSVADVLFTLGGDGLGLLAVFISMFISYAIADRAGIVPGFLLGILCKEYGYGFLGGLFAGFMTGYLANYLKNAIRLPAWFEGIKPMLILPFLTTLIVALLMRYVVGIPIHALQDFIGYTLTSMQGGSIIVLGIVVGILSAVDYGGPINKVVFVFCLGLVSEGYTTPMNALISASMIAPLGLTICYFLSRLFKRDIFSDEEANALKSAFIMGCCQITEGSYPIILNDLIRITICTAIGAAVNGALVFYWDCTNPIVWGGFFTLPGQNHPGLWVAALLIGSLVFSIICLLLKRKPVTKENDDEQELNLSNVKISG</sequence>
<keyword evidence="4" id="KW-0762">Sugar transport</keyword>
<dbReference type="GO" id="GO:0005351">
    <property type="term" value="F:carbohydrate:proton symporter activity"/>
    <property type="evidence" value="ECO:0007669"/>
    <property type="project" value="InterPro"/>
</dbReference>
<keyword evidence="12" id="KW-1185">Reference proteome</keyword>
<evidence type="ECO:0000256" key="4">
    <source>
        <dbReference type="ARBA" id="ARBA00022597"/>
    </source>
</evidence>
<gene>
    <name evidence="11" type="ORF">SAMN05660742_108139</name>
</gene>
<dbReference type="GO" id="GO:0009401">
    <property type="term" value="P:phosphoenolpyruvate-dependent sugar phosphotransferase system"/>
    <property type="evidence" value="ECO:0007669"/>
    <property type="project" value="UniProtKB-KW"/>
</dbReference>
<dbReference type="Pfam" id="PF02378">
    <property type="entry name" value="PTS_EIIC"/>
    <property type="match status" value="1"/>
</dbReference>
<comment type="subcellular location">
    <subcellularLocation>
        <location evidence="1">Cell inner membrane</location>
        <topology evidence="1">Multi-pass membrane protein</topology>
    </subcellularLocation>
</comment>
<keyword evidence="8 9" id="KW-0472">Membrane</keyword>
<organism evidence="11 12">
    <name type="scientific">Propionispira arboris</name>
    <dbReference type="NCBI Taxonomy" id="84035"/>
    <lineage>
        <taxon>Bacteria</taxon>
        <taxon>Bacillati</taxon>
        <taxon>Bacillota</taxon>
        <taxon>Negativicutes</taxon>
        <taxon>Selenomonadales</taxon>
        <taxon>Selenomonadaceae</taxon>
        <taxon>Propionispira</taxon>
    </lineage>
</organism>
<protein>
    <submittedName>
        <fullName evidence="11">PTS system, fructose-specific IIC component</fullName>
    </submittedName>
</protein>
<dbReference type="InterPro" id="IPR003352">
    <property type="entry name" value="PTS_EIIC"/>
</dbReference>
<feature type="domain" description="PTS EIIC type-2" evidence="10">
    <location>
        <begin position="6"/>
        <end position="334"/>
    </location>
</feature>
<keyword evidence="6 9" id="KW-0812">Transmembrane</keyword>
<feature type="transmembrane region" description="Helical" evidence="9">
    <location>
        <begin position="162"/>
        <end position="186"/>
    </location>
</feature>
<evidence type="ECO:0000259" key="10">
    <source>
        <dbReference type="PROSITE" id="PS51104"/>
    </source>
</evidence>
<feature type="transmembrane region" description="Helical" evidence="9">
    <location>
        <begin position="94"/>
        <end position="112"/>
    </location>
</feature>
<dbReference type="GO" id="GO:0005886">
    <property type="term" value="C:plasma membrane"/>
    <property type="evidence" value="ECO:0007669"/>
    <property type="project" value="UniProtKB-SubCell"/>
</dbReference>
<dbReference type="RefSeq" id="WP_091831287.1">
    <property type="nucleotide sequence ID" value="NZ_FNZK01000008.1"/>
</dbReference>
<name>A0A1H6Z3H4_9FIRM</name>
<evidence type="ECO:0000256" key="1">
    <source>
        <dbReference type="ARBA" id="ARBA00004429"/>
    </source>
</evidence>
<dbReference type="PANTHER" id="PTHR30505:SF0">
    <property type="entry name" value="FRUCTOSE-LIKE PTS SYSTEM EIIBC COMPONENT-RELATED"/>
    <property type="match status" value="1"/>
</dbReference>
<dbReference type="InterPro" id="IPR006327">
    <property type="entry name" value="PTS_IIC_fruc"/>
</dbReference>
<dbReference type="GO" id="GO:0008982">
    <property type="term" value="F:protein-N(PI)-phosphohistidine-sugar phosphotransferase activity"/>
    <property type="evidence" value="ECO:0007669"/>
    <property type="project" value="InterPro"/>
</dbReference>
<feature type="transmembrane region" description="Helical" evidence="9">
    <location>
        <begin position="12"/>
        <end position="31"/>
    </location>
</feature>
<dbReference type="InterPro" id="IPR050864">
    <property type="entry name" value="Bacterial_PTS_Sugar_Transport"/>
</dbReference>
<evidence type="ECO:0000256" key="3">
    <source>
        <dbReference type="ARBA" id="ARBA00022475"/>
    </source>
</evidence>
<dbReference type="GO" id="GO:0090563">
    <property type="term" value="F:protein-phosphocysteine-sugar phosphotransferase activity"/>
    <property type="evidence" value="ECO:0007669"/>
    <property type="project" value="TreeGrafter"/>
</dbReference>
<evidence type="ECO:0000256" key="9">
    <source>
        <dbReference type="SAM" id="Phobius"/>
    </source>
</evidence>
<dbReference type="STRING" id="84035.SAMN05660742_108139"/>
<dbReference type="AlphaFoldDB" id="A0A1H6Z3H4"/>
<evidence type="ECO:0000256" key="7">
    <source>
        <dbReference type="ARBA" id="ARBA00022989"/>
    </source>
</evidence>
<feature type="transmembrane region" description="Helical" evidence="9">
    <location>
        <begin position="313"/>
        <end position="334"/>
    </location>
</feature>
<keyword evidence="2" id="KW-0813">Transport</keyword>
<evidence type="ECO:0000256" key="6">
    <source>
        <dbReference type="ARBA" id="ARBA00022692"/>
    </source>
</evidence>
<reference evidence="11 12" key="1">
    <citation type="submission" date="2016-10" db="EMBL/GenBank/DDBJ databases">
        <authorList>
            <person name="de Groot N.N."/>
        </authorList>
    </citation>
    <scope>NUCLEOTIDE SEQUENCE [LARGE SCALE GENOMIC DNA]</scope>
    <source>
        <strain evidence="11 12">DSM 2179</strain>
    </source>
</reference>
<dbReference type="Proteomes" id="UP000199662">
    <property type="component" value="Unassembled WGS sequence"/>
</dbReference>
<keyword evidence="5" id="KW-0598">Phosphotransferase system</keyword>
<dbReference type="EMBL" id="FNZK01000008">
    <property type="protein sequence ID" value="SEJ47971.1"/>
    <property type="molecule type" value="Genomic_DNA"/>
</dbReference>
<keyword evidence="3" id="KW-1003">Cell membrane</keyword>
<accession>A0A1H6Z3H4</accession>
<dbReference type="NCBIfam" id="TIGR01427">
    <property type="entry name" value="PTS_IIC_fructo"/>
    <property type="match status" value="1"/>
</dbReference>
<evidence type="ECO:0000313" key="11">
    <source>
        <dbReference type="EMBL" id="SEJ47971.1"/>
    </source>
</evidence>
<evidence type="ECO:0000256" key="2">
    <source>
        <dbReference type="ARBA" id="ARBA00022448"/>
    </source>
</evidence>
<feature type="transmembrane region" description="Helical" evidence="9">
    <location>
        <begin position="132"/>
        <end position="150"/>
    </location>
</feature>
<evidence type="ECO:0000313" key="12">
    <source>
        <dbReference type="Proteomes" id="UP000199662"/>
    </source>
</evidence>
<proteinExistence type="predicted"/>
<evidence type="ECO:0000256" key="8">
    <source>
        <dbReference type="ARBA" id="ARBA00023136"/>
    </source>
</evidence>
<dbReference type="PROSITE" id="PS51104">
    <property type="entry name" value="PTS_EIIC_TYPE_2"/>
    <property type="match status" value="1"/>
</dbReference>
<dbReference type="InterPro" id="IPR013014">
    <property type="entry name" value="PTS_EIIC_2"/>
</dbReference>
<feature type="transmembrane region" description="Helical" evidence="9">
    <location>
        <begin position="51"/>
        <end position="73"/>
    </location>
</feature>
<evidence type="ECO:0000256" key="5">
    <source>
        <dbReference type="ARBA" id="ARBA00022683"/>
    </source>
</evidence>
<feature type="transmembrane region" description="Helical" evidence="9">
    <location>
        <begin position="214"/>
        <end position="232"/>
    </location>
</feature>
<dbReference type="PANTHER" id="PTHR30505">
    <property type="entry name" value="FRUCTOSE-LIKE PERMEASE"/>
    <property type="match status" value="1"/>
</dbReference>